<dbReference type="Proteomes" id="UP000181917">
    <property type="component" value="Unassembled WGS sequence"/>
</dbReference>
<dbReference type="RefSeq" id="WP_074700344.1">
    <property type="nucleotide sequence ID" value="NZ_CP018863.1"/>
</dbReference>
<evidence type="ECO:0000313" key="1">
    <source>
        <dbReference type="EMBL" id="SDQ67627.1"/>
    </source>
</evidence>
<dbReference type="KEGG" id="acry:AC20117_06970"/>
<evidence type="ECO:0000313" key="2">
    <source>
        <dbReference type="Proteomes" id="UP000181917"/>
    </source>
</evidence>
<proteinExistence type="predicted"/>
<dbReference type="EMBL" id="FNKH01000002">
    <property type="protein sequence ID" value="SDQ67627.1"/>
    <property type="molecule type" value="Genomic_DNA"/>
</dbReference>
<protein>
    <submittedName>
        <fullName evidence="1">Uncharacterized protein</fullName>
    </submittedName>
</protein>
<dbReference type="AlphaFoldDB" id="A0A1H1CTK5"/>
<sequence>MADTTGNAPKQFHVLKDNGEWWITTFGGRNGVRWERADPPVDYGIPDMAYRNADSIPTDNQRAQEWAEFFAGILIEALEEVLEEAKPHIEDWLRNQLLPWAQTAAKRAWNRVKEQSTHLIYAVARSRARITVFAPSGAIALSEGADEDTQAQAHRLNLTPEEAQKQLEDIRRLTRVLAERVRALTNTVAREDDESEERLLQRRAEAEQIAVRNVAANVQVMLEQGADLDQAIALSATYTPVFIAGRVEASSSIRELAPVQRRNELGMYSKSLRP</sequence>
<gene>
    <name evidence="1" type="ORF">SAMN04489742_2086</name>
</gene>
<accession>A0A1H1CTK5</accession>
<name>A0A1H1CTK5_9MICC</name>
<keyword evidence="2" id="KW-1185">Reference proteome</keyword>
<organism evidence="1 2">
    <name type="scientific">Crystallibacter crystallopoietes</name>
    <dbReference type="NCBI Taxonomy" id="37928"/>
    <lineage>
        <taxon>Bacteria</taxon>
        <taxon>Bacillati</taxon>
        <taxon>Actinomycetota</taxon>
        <taxon>Actinomycetes</taxon>
        <taxon>Micrococcales</taxon>
        <taxon>Micrococcaceae</taxon>
        <taxon>Crystallibacter</taxon>
    </lineage>
</organism>
<reference evidence="1 2" key="1">
    <citation type="submission" date="2016-10" db="EMBL/GenBank/DDBJ databases">
        <authorList>
            <person name="de Groot N.N."/>
        </authorList>
    </citation>
    <scope>NUCLEOTIDE SEQUENCE [LARGE SCALE GENOMIC DNA]</scope>
    <source>
        <strain evidence="1 2">DSM 20117</strain>
    </source>
</reference>
<dbReference type="OrthoDB" id="10011068at2"/>